<evidence type="ECO:0000313" key="2">
    <source>
        <dbReference type="Ensembl" id="ENSACOP00000008987.1"/>
    </source>
</evidence>
<dbReference type="SMART" id="SM00451">
    <property type="entry name" value="ZnF_U1"/>
    <property type="match status" value="2"/>
</dbReference>
<dbReference type="Proteomes" id="UP000694522">
    <property type="component" value="Unplaced"/>
</dbReference>
<dbReference type="PANTHER" id="PTHR46742:SF2">
    <property type="entry name" value="ZINC FINGER MATRIN-TYPE PROTEIN 1"/>
    <property type="match status" value="1"/>
</dbReference>
<dbReference type="GO" id="GO:0008270">
    <property type="term" value="F:zinc ion binding"/>
    <property type="evidence" value="ECO:0007669"/>
    <property type="project" value="InterPro"/>
</dbReference>
<reference evidence="2" key="1">
    <citation type="submission" date="2025-08" db="UniProtKB">
        <authorList>
            <consortium name="Ensembl"/>
        </authorList>
    </citation>
    <scope>IDENTIFICATION</scope>
</reference>
<name>A0A8B9FKR5_9PSIT</name>
<dbReference type="SUPFAM" id="SSF57667">
    <property type="entry name" value="beta-beta-alpha zinc fingers"/>
    <property type="match status" value="2"/>
</dbReference>
<dbReference type="GO" id="GO:0003676">
    <property type="term" value="F:nucleic acid binding"/>
    <property type="evidence" value="ECO:0007669"/>
    <property type="project" value="InterPro"/>
</dbReference>
<protein>
    <recommendedName>
        <fullName evidence="1">U1-type domain-containing protein</fullName>
    </recommendedName>
</protein>
<feature type="domain" description="U1-type" evidence="1">
    <location>
        <begin position="7"/>
        <end position="41"/>
    </location>
</feature>
<evidence type="ECO:0000313" key="3">
    <source>
        <dbReference type="Proteomes" id="UP000694522"/>
    </source>
</evidence>
<dbReference type="Ensembl" id="ENSACOT00000009297.1">
    <property type="protein sequence ID" value="ENSACOP00000008987.1"/>
    <property type="gene ID" value="ENSACOG00000006289.1"/>
</dbReference>
<reference evidence="2" key="2">
    <citation type="submission" date="2025-09" db="UniProtKB">
        <authorList>
            <consortium name="Ensembl"/>
        </authorList>
    </citation>
    <scope>IDENTIFICATION</scope>
</reference>
<organism evidence="2 3">
    <name type="scientific">Amazona collaria</name>
    <name type="common">yellow-billed parrot</name>
    <dbReference type="NCBI Taxonomy" id="241587"/>
    <lineage>
        <taxon>Eukaryota</taxon>
        <taxon>Metazoa</taxon>
        <taxon>Chordata</taxon>
        <taxon>Craniata</taxon>
        <taxon>Vertebrata</taxon>
        <taxon>Euteleostomi</taxon>
        <taxon>Archelosauria</taxon>
        <taxon>Archosauria</taxon>
        <taxon>Dinosauria</taxon>
        <taxon>Saurischia</taxon>
        <taxon>Theropoda</taxon>
        <taxon>Coelurosauria</taxon>
        <taxon>Aves</taxon>
        <taxon>Neognathae</taxon>
        <taxon>Neoaves</taxon>
        <taxon>Telluraves</taxon>
        <taxon>Australaves</taxon>
        <taxon>Psittaciformes</taxon>
        <taxon>Psittacidae</taxon>
        <taxon>Amazona</taxon>
    </lineage>
</organism>
<dbReference type="PANTHER" id="PTHR46742">
    <property type="entry name" value="LYSINE-RICH COILED-COIL PROTEIN 1"/>
    <property type="match status" value="1"/>
</dbReference>
<dbReference type="InterPro" id="IPR003604">
    <property type="entry name" value="Matrin/U1-like-C_Znf_C2H2"/>
</dbReference>
<dbReference type="Gene3D" id="3.30.160.60">
    <property type="entry name" value="Classic Zinc Finger"/>
    <property type="match status" value="2"/>
</dbReference>
<keyword evidence="3" id="KW-1185">Reference proteome</keyword>
<accession>A0A8B9FKR5</accession>
<dbReference type="AlphaFoldDB" id="A0A8B9FKR5"/>
<sequence length="136" mass="15694">NRSGDLFTDTFCKVCKAVLQFESERTSHYKGKKHAQKVHIYLQVHGDKKQKKTDGIDFQSEVVDQYKYCSLCNTLFTSPVDALSHYFGKMHAKNIKEFPKEAHMPAQAVGAGYYICSVFNKSFVTILKVFRFKLFH</sequence>
<dbReference type="Pfam" id="PF12874">
    <property type="entry name" value="zf-met"/>
    <property type="match status" value="2"/>
</dbReference>
<proteinExistence type="predicted"/>
<feature type="domain" description="U1-type" evidence="1">
    <location>
        <begin position="64"/>
        <end position="98"/>
    </location>
</feature>
<evidence type="ECO:0000259" key="1">
    <source>
        <dbReference type="SMART" id="SM00451"/>
    </source>
</evidence>
<dbReference type="InterPro" id="IPR036236">
    <property type="entry name" value="Znf_C2H2_sf"/>
</dbReference>
<dbReference type="InterPro" id="IPR013087">
    <property type="entry name" value="Znf_C2H2_type"/>
</dbReference>